<organism evidence="1 2">
    <name type="scientific">Parnassius apollo</name>
    <name type="common">Apollo butterfly</name>
    <name type="synonym">Papilio apollo</name>
    <dbReference type="NCBI Taxonomy" id="110799"/>
    <lineage>
        <taxon>Eukaryota</taxon>
        <taxon>Metazoa</taxon>
        <taxon>Ecdysozoa</taxon>
        <taxon>Arthropoda</taxon>
        <taxon>Hexapoda</taxon>
        <taxon>Insecta</taxon>
        <taxon>Pterygota</taxon>
        <taxon>Neoptera</taxon>
        <taxon>Endopterygota</taxon>
        <taxon>Lepidoptera</taxon>
        <taxon>Glossata</taxon>
        <taxon>Ditrysia</taxon>
        <taxon>Papilionoidea</taxon>
        <taxon>Papilionidae</taxon>
        <taxon>Parnassiinae</taxon>
        <taxon>Parnassini</taxon>
        <taxon>Parnassius</taxon>
        <taxon>Parnassius</taxon>
    </lineage>
</organism>
<dbReference type="OrthoDB" id="275876at2759"/>
<dbReference type="EMBL" id="CAJQZP010000088">
    <property type="protein sequence ID" value="CAG4937731.1"/>
    <property type="molecule type" value="Genomic_DNA"/>
</dbReference>
<accession>A0A8S3W2W3</accession>
<dbReference type="Proteomes" id="UP000691718">
    <property type="component" value="Unassembled WGS sequence"/>
</dbReference>
<comment type="caution">
    <text evidence="1">The sequence shown here is derived from an EMBL/GenBank/DDBJ whole genome shotgun (WGS) entry which is preliminary data.</text>
</comment>
<evidence type="ECO:0000313" key="1">
    <source>
        <dbReference type="EMBL" id="CAG4937731.1"/>
    </source>
</evidence>
<name>A0A8S3W2W3_PARAO</name>
<keyword evidence="2" id="KW-1185">Reference proteome</keyword>
<dbReference type="AlphaFoldDB" id="A0A8S3W2W3"/>
<protein>
    <submittedName>
        <fullName evidence="1">(apollo) hypothetical protein</fullName>
    </submittedName>
</protein>
<reference evidence="1" key="1">
    <citation type="submission" date="2021-04" db="EMBL/GenBank/DDBJ databases">
        <authorList>
            <person name="Tunstrom K."/>
        </authorList>
    </citation>
    <scope>NUCLEOTIDE SEQUENCE</scope>
</reference>
<sequence length="67" mass="7355">MQNDPLFVRLLNYNTKNLDVQVKKNVVHALWVFPHDATKGTGKTCRAALTIGPISQGPLRSESNGGH</sequence>
<evidence type="ECO:0000313" key="2">
    <source>
        <dbReference type="Proteomes" id="UP000691718"/>
    </source>
</evidence>
<gene>
    <name evidence="1" type="ORF">PAPOLLO_LOCUS1472</name>
</gene>
<proteinExistence type="predicted"/>